<dbReference type="EMBL" id="VDFV01000069">
    <property type="protein sequence ID" value="TNC61328.1"/>
    <property type="molecule type" value="Genomic_DNA"/>
</dbReference>
<proteinExistence type="predicted"/>
<evidence type="ECO:0000256" key="1">
    <source>
        <dbReference type="SAM" id="MobiDB-lite"/>
    </source>
</evidence>
<reference evidence="3 4" key="1">
    <citation type="submission" date="2019-06" db="EMBL/GenBank/DDBJ databases">
        <authorList>
            <person name="Jiang L."/>
        </authorList>
    </citation>
    <scope>NUCLEOTIDE SEQUENCE [LARGE SCALE GENOMIC DNA]</scope>
    <source>
        <strain evidence="3 4">YIM 48858</strain>
    </source>
</reference>
<evidence type="ECO:0000259" key="2">
    <source>
        <dbReference type="PROSITE" id="PS50880"/>
    </source>
</evidence>
<feature type="domain" description="Toprim" evidence="2">
    <location>
        <begin position="198"/>
        <end position="280"/>
    </location>
</feature>
<dbReference type="Pfam" id="PF13362">
    <property type="entry name" value="Toprim_3"/>
    <property type="match status" value="1"/>
</dbReference>
<comment type="caution">
    <text evidence="3">The sequence shown here is derived from an EMBL/GenBank/DDBJ whole genome shotgun (WGS) entry which is preliminary data.</text>
</comment>
<evidence type="ECO:0000313" key="4">
    <source>
        <dbReference type="Proteomes" id="UP000305709"/>
    </source>
</evidence>
<evidence type="ECO:0000313" key="3">
    <source>
        <dbReference type="EMBL" id="TNC61328.1"/>
    </source>
</evidence>
<dbReference type="OrthoDB" id="9811157at2"/>
<dbReference type="InterPro" id="IPR006171">
    <property type="entry name" value="TOPRIM_dom"/>
</dbReference>
<accession>A0A5C4N6X5</accession>
<dbReference type="InterPro" id="IPR055570">
    <property type="entry name" value="DUF7146"/>
</dbReference>
<dbReference type="Gene3D" id="3.40.1360.10">
    <property type="match status" value="1"/>
</dbReference>
<dbReference type="PROSITE" id="PS50880">
    <property type="entry name" value="TOPRIM"/>
    <property type="match status" value="1"/>
</dbReference>
<name>A0A5C4N6X5_9RHOB</name>
<organism evidence="3 4">
    <name type="scientific">Rubellimicrobium roseum</name>
    <dbReference type="NCBI Taxonomy" id="687525"/>
    <lineage>
        <taxon>Bacteria</taxon>
        <taxon>Pseudomonadati</taxon>
        <taxon>Pseudomonadota</taxon>
        <taxon>Alphaproteobacteria</taxon>
        <taxon>Rhodobacterales</taxon>
        <taxon>Roseobacteraceae</taxon>
        <taxon>Rubellimicrobium</taxon>
    </lineage>
</organism>
<dbReference type="AlphaFoldDB" id="A0A5C4N6X5"/>
<dbReference type="Pfam" id="PF23639">
    <property type="entry name" value="DUF7146"/>
    <property type="match status" value="1"/>
</dbReference>
<gene>
    <name evidence="3" type="ORF">FHG71_21325</name>
</gene>
<sequence length="294" mass="30880">MMDARELTLQLGGRWYGSYGKCPCPVCQPEPRPKQNALTLRNGDDGRLLAHCKKLDCAFANILAAAGVTPGGTSAPDPARLAQRERDRRAEAERRARQALTCWREAQPLAGTPAETYLRWRGITCALPATLRFHPACWHGAIARPLPALVALVEGCDDIAVHRTYLRADGSGKADVEPAKAMLGGTAGGAVRLSASTGRLVVAEGIETALSLASGLLSGPVAIWAALSTSGMRSLRLPVTPGQLTIASDGDAAGHAAAQALAERAHALGWRVDLLPAPEGRDWNDILIAKGGPA</sequence>
<protein>
    <recommendedName>
        <fullName evidence="2">Toprim domain-containing protein</fullName>
    </recommendedName>
</protein>
<feature type="region of interest" description="Disordered" evidence="1">
    <location>
        <begin position="71"/>
        <end position="90"/>
    </location>
</feature>
<keyword evidence="4" id="KW-1185">Reference proteome</keyword>
<dbReference type="Proteomes" id="UP000305709">
    <property type="component" value="Unassembled WGS sequence"/>
</dbReference>
<dbReference type="SUPFAM" id="SSF56731">
    <property type="entry name" value="DNA primase core"/>
    <property type="match status" value="1"/>
</dbReference>